<dbReference type="Pfam" id="PF00989">
    <property type="entry name" value="PAS"/>
    <property type="match status" value="1"/>
</dbReference>
<dbReference type="SMART" id="SM00419">
    <property type="entry name" value="HTH_CRP"/>
    <property type="match status" value="1"/>
</dbReference>
<organism evidence="7 8">
    <name type="scientific">Floridaenema evergladense BLCC-F167</name>
    <dbReference type="NCBI Taxonomy" id="3153639"/>
    <lineage>
        <taxon>Bacteria</taxon>
        <taxon>Bacillati</taxon>
        <taxon>Cyanobacteriota</taxon>
        <taxon>Cyanophyceae</taxon>
        <taxon>Oscillatoriophycideae</taxon>
        <taxon>Aerosakkonematales</taxon>
        <taxon>Aerosakkonemataceae</taxon>
        <taxon>Floridanema</taxon>
        <taxon>Floridanema evergladense</taxon>
    </lineage>
</organism>
<evidence type="ECO:0000256" key="3">
    <source>
        <dbReference type="ARBA" id="ARBA00023163"/>
    </source>
</evidence>
<dbReference type="SUPFAM" id="SSF46785">
    <property type="entry name" value="Winged helix' DNA-binding domain"/>
    <property type="match status" value="1"/>
</dbReference>
<dbReference type="InterPro" id="IPR018490">
    <property type="entry name" value="cNMP-bd_dom_sf"/>
</dbReference>
<keyword evidence="8" id="KW-1185">Reference proteome</keyword>
<feature type="domain" description="PAC" evidence="5">
    <location>
        <begin position="145"/>
        <end position="197"/>
    </location>
</feature>
<evidence type="ECO:0000256" key="4">
    <source>
        <dbReference type="SAM" id="Coils"/>
    </source>
</evidence>
<keyword evidence="3" id="KW-0804">Transcription</keyword>
<dbReference type="Pfam" id="PF13545">
    <property type="entry name" value="HTH_Crp_2"/>
    <property type="match status" value="1"/>
</dbReference>
<dbReference type="Gene3D" id="3.30.450.20">
    <property type="entry name" value="PAS domain"/>
    <property type="match status" value="1"/>
</dbReference>
<dbReference type="Proteomes" id="UP001576780">
    <property type="component" value="Unassembled WGS sequence"/>
</dbReference>
<evidence type="ECO:0000256" key="1">
    <source>
        <dbReference type="ARBA" id="ARBA00023015"/>
    </source>
</evidence>
<dbReference type="SMART" id="SM00091">
    <property type="entry name" value="PAS"/>
    <property type="match status" value="1"/>
</dbReference>
<keyword evidence="1" id="KW-0805">Transcription regulation</keyword>
<dbReference type="InterPro" id="IPR000700">
    <property type="entry name" value="PAS-assoc_C"/>
</dbReference>
<keyword evidence="2" id="KW-0238">DNA-binding</keyword>
<sequence length="390" mass="44479">MNVDIFTRQVETVNSRIHQLFRDAGIGASQSQTLAQALKELGVISEELQVALDELMIQNEQLAASRMRIEAERQRYENLFDFTLDSQLVTDVGGVIREANRAACNFFNLPQKFLIGKPLLVFVVESDRWKFRSELNRLQGQDRVQEIEVRIQPRHREEFDAALRLVPLFDGEGNLIEIRWLLRDISQEKRSLNNIPDSYSDFTVEHRSFNYNRGEIIPLPKDVIWLVTEGLVKLTTITEHGEEVLVGFAGREMVFSSSLTSLQAYQATALSKTVEIVSIPMSDINNYPHLCQALLPKISQRLKQTETMLAISGQKLVKDRLHSLLRLLQQQFGEAVSEGTRICVRLIHEDLASACCTTRVTVTRLLSTLQQQGEITFDCQSHIIIKNPNF</sequence>
<dbReference type="InterPro" id="IPR012318">
    <property type="entry name" value="HTH_CRP"/>
</dbReference>
<comment type="caution">
    <text evidence="7">The sequence shown here is derived from an EMBL/GenBank/DDBJ whole genome shotgun (WGS) entry which is preliminary data.</text>
</comment>
<keyword evidence="4" id="KW-0175">Coiled coil</keyword>
<dbReference type="InterPro" id="IPR014710">
    <property type="entry name" value="RmlC-like_jellyroll"/>
</dbReference>
<feature type="coiled-coil region" evidence="4">
    <location>
        <begin position="45"/>
        <end position="79"/>
    </location>
</feature>
<dbReference type="PROSITE" id="PS50113">
    <property type="entry name" value="PAC"/>
    <property type="match status" value="1"/>
</dbReference>
<dbReference type="RefSeq" id="WP_413277732.1">
    <property type="nucleotide sequence ID" value="NZ_JBHFNT010000103.1"/>
</dbReference>
<dbReference type="PROSITE" id="PS51063">
    <property type="entry name" value="HTH_CRP_2"/>
    <property type="match status" value="1"/>
</dbReference>
<evidence type="ECO:0000256" key="2">
    <source>
        <dbReference type="ARBA" id="ARBA00023125"/>
    </source>
</evidence>
<dbReference type="SUPFAM" id="SSF51206">
    <property type="entry name" value="cAMP-binding domain-like"/>
    <property type="match status" value="1"/>
</dbReference>
<dbReference type="InterPro" id="IPR013767">
    <property type="entry name" value="PAS_fold"/>
</dbReference>
<dbReference type="InterPro" id="IPR000014">
    <property type="entry name" value="PAS"/>
</dbReference>
<gene>
    <name evidence="7" type="ORF">ACE1CA_12375</name>
</gene>
<evidence type="ECO:0000259" key="6">
    <source>
        <dbReference type="PROSITE" id="PS51063"/>
    </source>
</evidence>
<name>A0ABV4WJQ0_9CYAN</name>
<dbReference type="CDD" id="cd00130">
    <property type="entry name" value="PAS"/>
    <property type="match status" value="1"/>
</dbReference>
<accession>A0ABV4WJQ0</accession>
<dbReference type="InterPro" id="IPR035965">
    <property type="entry name" value="PAS-like_dom_sf"/>
</dbReference>
<dbReference type="InterPro" id="IPR036390">
    <property type="entry name" value="WH_DNA-bd_sf"/>
</dbReference>
<protein>
    <submittedName>
        <fullName evidence="7">PAS domain-containing protein</fullName>
    </submittedName>
</protein>
<evidence type="ECO:0000313" key="7">
    <source>
        <dbReference type="EMBL" id="MFB2835318.1"/>
    </source>
</evidence>
<proteinExistence type="predicted"/>
<evidence type="ECO:0000313" key="8">
    <source>
        <dbReference type="Proteomes" id="UP001576780"/>
    </source>
</evidence>
<dbReference type="InterPro" id="IPR036388">
    <property type="entry name" value="WH-like_DNA-bd_sf"/>
</dbReference>
<dbReference type="SUPFAM" id="SSF55785">
    <property type="entry name" value="PYP-like sensor domain (PAS domain)"/>
    <property type="match status" value="1"/>
</dbReference>
<dbReference type="Gene3D" id="1.10.10.10">
    <property type="entry name" value="Winged helix-like DNA-binding domain superfamily/Winged helix DNA-binding domain"/>
    <property type="match status" value="1"/>
</dbReference>
<feature type="domain" description="HTH crp-type" evidence="6">
    <location>
        <begin position="315"/>
        <end position="389"/>
    </location>
</feature>
<evidence type="ECO:0000259" key="5">
    <source>
        <dbReference type="PROSITE" id="PS50113"/>
    </source>
</evidence>
<dbReference type="EMBL" id="JBHFNT010000103">
    <property type="protein sequence ID" value="MFB2835318.1"/>
    <property type="molecule type" value="Genomic_DNA"/>
</dbReference>
<dbReference type="Gene3D" id="2.60.120.10">
    <property type="entry name" value="Jelly Rolls"/>
    <property type="match status" value="1"/>
</dbReference>
<reference evidence="7 8" key="1">
    <citation type="submission" date="2024-09" db="EMBL/GenBank/DDBJ databases">
        <title>Floridaenema gen nov. (Aerosakkonemataceae, Aerosakkonematales ord. nov., Cyanobacteria) from benthic tropical and subtropical fresh waters, with the description of four new species.</title>
        <authorList>
            <person name="Moretto J.A."/>
            <person name="Berthold D.E."/>
            <person name="Lefler F.W."/>
            <person name="Huang I.-S."/>
            <person name="Laughinghouse H. IV."/>
        </authorList>
    </citation>
    <scope>NUCLEOTIDE SEQUENCE [LARGE SCALE GENOMIC DNA]</scope>
    <source>
        <strain evidence="7 8">BLCC-F167</strain>
    </source>
</reference>
<dbReference type="NCBIfam" id="TIGR00229">
    <property type="entry name" value="sensory_box"/>
    <property type="match status" value="1"/>
</dbReference>